<proteinExistence type="inferred from homology"/>
<comment type="function">
    <text evidence="6">Na(+)/H(+) antiporter that extrudes sodium in exchange for external protons.</text>
</comment>
<feature type="transmembrane region" description="Helical" evidence="6">
    <location>
        <begin position="125"/>
        <end position="144"/>
    </location>
</feature>
<dbReference type="PANTHER" id="PTHR30341:SF0">
    <property type="entry name" value="NA(+)_H(+) ANTIPORTER NHAA"/>
    <property type="match status" value="1"/>
</dbReference>
<feature type="transmembrane region" description="Helical" evidence="6">
    <location>
        <begin position="208"/>
        <end position="239"/>
    </location>
</feature>
<comment type="subcellular location">
    <subcellularLocation>
        <location evidence="1">Cell inner membrane</location>
        <topology evidence="1">Multi-pass membrane protein</topology>
    </subcellularLocation>
    <subcellularLocation>
        <location evidence="6">Cell membrane</location>
        <topology evidence="6">Multi-pass membrane protein</topology>
    </subcellularLocation>
</comment>
<keyword evidence="6" id="KW-0739">Sodium transport</keyword>
<feature type="transmembrane region" description="Helical" evidence="6">
    <location>
        <begin position="153"/>
        <end position="174"/>
    </location>
</feature>
<keyword evidence="5 6" id="KW-0472">Membrane</keyword>
<dbReference type="GO" id="GO:0005886">
    <property type="term" value="C:plasma membrane"/>
    <property type="evidence" value="ECO:0007669"/>
    <property type="project" value="UniProtKB-SubCell"/>
</dbReference>
<keyword evidence="3 6" id="KW-0812">Transmembrane</keyword>
<keyword evidence="6" id="KW-0050">Antiport</keyword>
<reference evidence="7" key="1">
    <citation type="submission" date="2008-01" db="EMBL/GenBank/DDBJ databases">
        <title>Complete sequence of chromosome of Caulobacter sp. K31.</title>
        <authorList>
            <consortium name="US DOE Joint Genome Institute"/>
            <person name="Copeland A."/>
            <person name="Lucas S."/>
            <person name="Lapidus A."/>
            <person name="Barry K."/>
            <person name="Glavina del Rio T."/>
            <person name="Dalin E."/>
            <person name="Tice H."/>
            <person name="Pitluck S."/>
            <person name="Bruce D."/>
            <person name="Goodwin L."/>
            <person name="Thompson L.S."/>
            <person name="Brettin T."/>
            <person name="Detter J.C."/>
            <person name="Han C."/>
            <person name="Schmutz J."/>
            <person name="Larimer F."/>
            <person name="Land M."/>
            <person name="Hauser L."/>
            <person name="Kyrpides N."/>
            <person name="Kim E."/>
            <person name="Stephens C."/>
            <person name="Richardson P."/>
        </authorList>
    </citation>
    <scope>NUCLEOTIDE SEQUENCE [LARGE SCALE GENOMIC DNA]</scope>
    <source>
        <strain evidence="7">K31</strain>
    </source>
</reference>
<feature type="transmembrane region" description="Helical" evidence="6">
    <location>
        <begin position="21"/>
        <end position="41"/>
    </location>
</feature>
<keyword evidence="2 6" id="KW-1003">Cell membrane</keyword>
<evidence type="ECO:0000256" key="3">
    <source>
        <dbReference type="ARBA" id="ARBA00022692"/>
    </source>
</evidence>
<sequence length="391" mass="40546" precursor="true">MTTARRRAISALRAFLRSESAGGLLLMGSAALALIVANSPLADGYFHALHANLGGLSVGHWVNDGLMAVFFLLVGLEIKREVVDGELSTWSRRVLPGVAALGGMIVPALIYVAVNLHTPANLRGWAIPAATDIAFALGVLSLLGPRVPASLKVFLAALAIIDDLGAILIIAIFYTDHLTLWALGGAAVALGVLVGMNRLKVMSLLPYLLVGAVLWVLFLKSGIHATLAGVILAMTIPITKSPAHPDDEHSPLHRLEHGLAPWVAYLVVPVFGFANAGVALGQVGLGELTAPATLGAALGLFLGKPLGVGLFCLAAIKLGWAQRPSGASGTQLFGVSALCGIGFTMSLFINNLAFDAPVLQDETKIGVLIGSVLSALLGWLVFSLAHKPAST</sequence>
<evidence type="ECO:0000256" key="4">
    <source>
        <dbReference type="ARBA" id="ARBA00022989"/>
    </source>
</evidence>
<feature type="transmembrane region" description="Helical" evidence="6">
    <location>
        <begin position="292"/>
        <end position="320"/>
    </location>
</feature>
<dbReference type="STRING" id="366602.Caul_2616"/>
<name>B0SXF8_CAUSK</name>
<evidence type="ECO:0000256" key="5">
    <source>
        <dbReference type="ARBA" id="ARBA00023136"/>
    </source>
</evidence>
<feature type="transmembrane region" description="Helical" evidence="6">
    <location>
        <begin position="53"/>
        <end position="74"/>
    </location>
</feature>
<evidence type="ECO:0000256" key="2">
    <source>
        <dbReference type="ARBA" id="ARBA00022475"/>
    </source>
</evidence>
<feature type="transmembrane region" description="Helical" evidence="6">
    <location>
        <begin position="94"/>
        <end position="113"/>
    </location>
</feature>
<protein>
    <recommendedName>
        <fullName evidence="6">Na(+)/H(+) antiporter NhaA</fullName>
    </recommendedName>
    <alternativeName>
        <fullName evidence="6">Sodium/proton antiporter NhaA</fullName>
    </alternativeName>
</protein>
<dbReference type="InterPro" id="IPR004670">
    <property type="entry name" value="NhaA"/>
</dbReference>
<dbReference type="HAMAP" id="MF_01844">
    <property type="entry name" value="NhaA"/>
    <property type="match status" value="1"/>
</dbReference>
<comment type="similarity">
    <text evidence="6">Belongs to the NhaA Na(+)/H(+) (TC 2.A.33) antiporter family.</text>
</comment>
<keyword evidence="4 6" id="KW-1133">Transmembrane helix</keyword>
<dbReference type="eggNOG" id="COG3004">
    <property type="taxonomic scope" value="Bacteria"/>
</dbReference>
<feature type="transmembrane region" description="Helical" evidence="6">
    <location>
        <begin position="365"/>
        <end position="385"/>
    </location>
</feature>
<feature type="transmembrane region" description="Helical" evidence="6">
    <location>
        <begin position="180"/>
        <end position="196"/>
    </location>
</feature>
<keyword evidence="6" id="KW-0406">Ion transport</keyword>
<evidence type="ECO:0000313" key="7">
    <source>
        <dbReference type="EMBL" id="ABZ71743.1"/>
    </source>
</evidence>
<dbReference type="EMBL" id="CP000927">
    <property type="protein sequence ID" value="ABZ71743.1"/>
    <property type="molecule type" value="Genomic_DNA"/>
</dbReference>
<dbReference type="KEGG" id="cak:Caul_2616"/>
<organism evidence="7">
    <name type="scientific">Caulobacter sp. (strain K31)</name>
    <dbReference type="NCBI Taxonomy" id="366602"/>
    <lineage>
        <taxon>Bacteria</taxon>
        <taxon>Pseudomonadati</taxon>
        <taxon>Pseudomonadota</taxon>
        <taxon>Alphaproteobacteria</taxon>
        <taxon>Caulobacterales</taxon>
        <taxon>Caulobacteraceae</taxon>
        <taxon>Caulobacter</taxon>
    </lineage>
</organism>
<dbReference type="Pfam" id="PF06965">
    <property type="entry name" value="Na_H_antiport_1"/>
    <property type="match status" value="1"/>
</dbReference>
<evidence type="ECO:0000256" key="1">
    <source>
        <dbReference type="ARBA" id="ARBA00004429"/>
    </source>
</evidence>
<dbReference type="GO" id="GO:0006885">
    <property type="term" value="P:regulation of pH"/>
    <property type="evidence" value="ECO:0007669"/>
    <property type="project" value="UniProtKB-UniRule"/>
</dbReference>
<dbReference type="GO" id="GO:0015385">
    <property type="term" value="F:sodium:proton antiporter activity"/>
    <property type="evidence" value="ECO:0007669"/>
    <property type="project" value="UniProtKB-UniRule"/>
</dbReference>
<feature type="transmembrane region" description="Helical" evidence="6">
    <location>
        <begin position="332"/>
        <end position="353"/>
    </location>
</feature>
<dbReference type="HOGENOM" id="CLU_015803_1_0_5"/>
<evidence type="ECO:0000256" key="6">
    <source>
        <dbReference type="HAMAP-Rule" id="MF_01844"/>
    </source>
</evidence>
<keyword evidence="6" id="KW-0813">Transport</keyword>
<dbReference type="Gene3D" id="1.20.1530.10">
    <property type="entry name" value="Na+/H+ antiporter like domain"/>
    <property type="match status" value="1"/>
</dbReference>
<dbReference type="NCBIfam" id="NF007111">
    <property type="entry name" value="PRK09560.1"/>
    <property type="match status" value="1"/>
</dbReference>
<dbReference type="InterPro" id="IPR023171">
    <property type="entry name" value="Na/H_antiporter_dom_sf"/>
</dbReference>
<dbReference type="OrthoDB" id="9808135at2"/>
<dbReference type="NCBIfam" id="NF007112">
    <property type="entry name" value="PRK09561.1"/>
    <property type="match status" value="1"/>
</dbReference>
<dbReference type="AlphaFoldDB" id="B0SXF8"/>
<comment type="catalytic activity">
    <reaction evidence="6">
        <text>Na(+)(in) + 2 H(+)(out) = Na(+)(out) + 2 H(+)(in)</text>
        <dbReference type="Rhea" id="RHEA:29251"/>
        <dbReference type="ChEBI" id="CHEBI:15378"/>
        <dbReference type="ChEBI" id="CHEBI:29101"/>
    </reaction>
</comment>
<keyword evidence="6" id="KW-0915">Sodium</keyword>
<dbReference type="PANTHER" id="PTHR30341">
    <property type="entry name" value="SODIUM ION/PROTON ANTIPORTER NHAA-RELATED"/>
    <property type="match status" value="1"/>
</dbReference>
<feature type="transmembrane region" description="Helical" evidence="6">
    <location>
        <begin position="259"/>
        <end position="280"/>
    </location>
</feature>
<dbReference type="NCBIfam" id="TIGR00773">
    <property type="entry name" value="NhaA"/>
    <property type="match status" value="1"/>
</dbReference>
<gene>
    <name evidence="6" type="primary">nhaA</name>
    <name evidence="7" type="ordered locus">Caul_2616</name>
</gene>
<accession>B0SXF8</accession>